<dbReference type="EMBL" id="JAPTMU010000007">
    <property type="protein sequence ID" value="KAJ4940674.1"/>
    <property type="molecule type" value="Genomic_DNA"/>
</dbReference>
<evidence type="ECO:0008006" key="6">
    <source>
        <dbReference type="Google" id="ProtNLM"/>
    </source>
</evidence>
<dbReference type="Pfam" id="PF01498">
    <property type="entry name" value="HTH_Tnp_Tc3_2"/>
    <property type="match status" value="1"/>
</dbReference>
<dbReference type="AlphaFoldDB" id="A0AAD6FP24"/>
<accession>A0AAD6FP24</accession>
<dbReference type="PANTHER" id="PTHR23022">
    <property type="entry name" value="TRANSPOSABLE ELEMENT-RELATED"/>
    <property type="match status" value="1"/>
</dbReference>
<evidence type="ECO:0000256" key="1">
    <source>
        <dbReference type="SAM" id="MobiDB-lite"/>
    </source>
</evidence>
<dbReference type="PANTHER" id="PTHR23022:SF135">
    <property type="entry name" value="SI:DKEY-77F5.3"/>
    <property type="match status" value="1"/>
</dbReference>
<feature type="domain" description="Transposase Tc1-like" evidence="2">
    <location>
        <begin position="1"/>
        <end position="69"/>
    </location>
</feature>
<dbReference type="InterPro" id="IPR002492">
    <property type="entry name" value="Transposase_Tc1-like"/>
</dbReference>
<dbReference type="InterPro" id="IPR052338">
    <property type="entry name" value="Transposase_5"/>
</dbReference>
<organism evidence="4 5">
    <name type="scientific">Pogonophryne albipinna</name>
    <dbReference type="NCBI Taxonomy" id="1090488"/>
    <lineage>
        <taxon>Eukaryota</taxon>
        <taxon>Metazoa</taxon>
        <taxon>Chordata</taxon>
        <taxon>Craniata</taxon>
        <taxon>Vertebrata</taxon>
        <taxon>Euteleostomi</taxon>
        <taxon>Actinopterygii</taxon>
        <taxon>Neopterygii</taxon>
        <taxon>Teleostei</taxon>
        <taxon>Neoteleostei</taxon>
        <taxon>Acanthomorphata</taxon>
        <taxon>Eupercaria</taxon>
        <taxon>Perciformes</taxon>
        <taxon>Notothenioidei</taxon>
        <taxon>Pogonophryne</taxon>
    </lineage>
</organism>
<keyword evidence="5" id="KW-1185">Reference proteome</keyword>
<dbReference type="Gene3D" id="3.30.420.10">
    <property type="entry name" value="Ribonuclease H-like superfamily/Ribonuclease H"/>
    <property type="match status" value="1"/>
</dbReference>
<evidence type="ECO:0000313" key="5">
    <source>
        <dbReference type="Proteomes" id="UP001219934"/>
    </source>
</evidence>
<evidence type="ECO:0000259" key="3">
    <source>
        <dbReference type="Pfam" id="PF13358"/>
    </source>
</evidence>
<feature type="compositionally biased region" description="Polar residues" evidence="1">
    <location>
        <begin position="258"/>
        <end position="271"/>
    </location>
</feature>
<evidence type="ECO:0000313" key="4">
    <source>
        <dbReference type="EMBL" id="KAJ4940674.1"/>
    </source>
</evidence>
<proteinExistence type="predicted"/>
<dbReference type="InterPro" id="IPR038717">
    <property type="entry name" value="Tc1-like_DDE_dom"/>
</dbReference>
<reference evidence="4" key="1">
    <citation type="submission" date="2022-11" db="EMBL/GenBank/DDBJ databases">
        <title>Chromosome-level genome of Pogonophryne albipinna.</title>
        <authorList>
            <person name="Jo E."/>
        </authorList>
    </citation>
    <scope>NUCLEOTIDE SEQUENCE</scope>
    <source>
        <strain evidence="4">SGF0006</strain>
        <tissue evidence="4">Muscle</tissue>
    </source>
</reference>
<feature type="region of interest" description="Disordered" evidence="1">
    <location>
        <begin position="258"/>
        <end position="335"/>
    </location>
</feature>
<dbReference type="Proteomes" id="UP001219934">
    <property type="component" value="Unassembled WGS sequence"/>
</dbReference>
<feature type="compositionally biased region" description="Low complexity" evidence="1">
    <location>
        <begin position="274"/>
        <end position="312"/>
    </location>
</feature>
<dbReference type="Pfam" id="PF13358">
    <property type="entry name" value="DDE_3"/>
    <property type="match status" value="1"/>
</dbReference>
<dbReference type="GO" id="GO:0006313">
    <property type="term" value="P:DNA transposition"/>
    <property type="evidence" value="ECO:0007669"/>
    <property type="project" value="InterPro"/>
</dbReference>
<dbReference type="GO" id="GO:0015074">
    <property type="term" value="P:DNA integration"/>
    <property type="evidence" value="ECO:0007669"/>
    <property type="project" value="InterPro"/>
</dbReference>
<evidence type="ECO:0000259" key="2">
    <source>
        <dbReference type="Pfam" id="PF01498"/>
    </source>
</evidence>
<gene>
    <name evidence="4" type="ORF">JOQ06_026970</name>
</gene>
<dbReference type="GO" id="GO:0003677">
    <property type="term" value="F:DNA binding"/>
    <property type="evidence" value="ECO:0007669"/>
    <property type="project" value="InterPro"/>
</dbReference>
<name>A0AAD6FP24_9TELE</name>
<dbReference type="InterPro" id="IPR036397">
    <property type="entry name" value="RNaseH_sf"/>
</dbReference>
<feature type="domain" description="Tc1-like transposase DDE" evidence="3">
    <location>
        <begin position="79"/>
        <end position="225"/>
    </location>
</feature>
<comment type="caution">
    <text evidence="4">The sequence shown here is derived from an EMBL/GenBank/DDBJ whole genome shotgun (WGS) entry which is preliminary data.</text>
</comment>
<sequence length="335" mass="37631">MITRTVSKNPRTTRGNLVNDLQRAGTKVTKATISNTLRRQGLKSCSARRVPLLKPVHVQAHLKFAREHLEDPEEDWENVIWSDETKIELFGKNSTRRVWRRKNAELHPKNTIPTMKHGGGNIMLWGCFSAKGPGRLIRVKQRMNGAMYREILSDNLLPSARALKMKRGWVFQHDNDPKHTARATKEWLRKKHFKVLEWPSQSPDLNPIENLWRELKVRVAQRQPQNITAPEEICMEEWAKIPATHKPVKLEMPYGSEDTSSMTIGVSSTLCPNAASRSRSPPLPSSTATAPGVPDLRSPAPAAPLPSRHSPASPSPAPGQQTQGITPGEKKFFVT</sequence>
<protein>
    <recommendedName>
        <fullName evidence="6">Transposase</fullName>
    </recommendedName>
</protein>